<feature type="binding site" evidence="8">
    <location>
        <position position="59"/>
    </location>
    <ligand>
        <name>1D-myo-inositol 1,3,4-trisphosphate</name>
        <dbReference type="ChEBI" id="CHEBI:58414"/>
    </ligand>
</feature>
<dbReference type="Proteomes" id="UP000314982">
    <property type="component" value="Unassembled WGS sequence"/>
</dbReference>
<keyword evidence="3 9" id="KW-0479">Metal-binding</keyword>
<feature type="binding site" evidence="8">
    <location>
        <position position="251"/>
    </location>
    <ligand>
        <name>1D-myo-inositol 1,3,4-trisphosphate</name>
        <dbReference type="ChEBI" id="CHEBI:58414"/>
    </ligand>
</feature>
<evidence type="ECO:0000313" key="12">
    <source>
        <dbReference type="Ensembl" id="ENSHHUP00000055625.1"/>
    </source>
</evidence>
<reference evidence="13" key="1">
    <citation type="submission" date="2018-06" db="EMBL/GenBank/DDBJ databases">
        <title>Genome assembly of Danube salmon.</title>
        <authorList>
            <person name="Macqueen D.J."/>
            <person name="Gundappa M.K."/>
        </authorList>
    </citation>
    <scope>NUCLEOTIDE SEQUENCE [LARGE SCALE GENOMIC DNA]</scope>
</reference>
<dbReference type="AlphaFoldDB" id="A0A4W5P247"/>
<feature type="binding site" evidence="9">
    <location>
        <position position="347"/>
    </location>
    <ligand>
        <name>Mg(2+)</name>
        <dbReference type="ChEBI" id="CHEBI:18420"/>
        <label>2</label>
    </ligand>
</feature>
<evidence type="ECO:0000256" key="5">
    <source>
        <dbReference type="ARBA" id="ARBA00022777"/>
    </source>
</evidence>
<keyword evidence="13" id="KW-1185">Reference proteome</keyword>
<dbReference type="PIRSF" id="PIRSF038186">
    <property type="entry name" value="ITPK"/>
    <property type="match status" value="1"/>
</dbReference>
<dbReference type="GO" id="GO:0005524">
    <property type="term" value="F:ATP binding"/>
    <property type="evidence" value="ECO:0007669"/>
    <property type="project" value="UniProtKB-KW"/>
</dbReference>
<feature type="domain" description="Inositol 1,3,4-trisphosphate 5/6-kinase ATP-grasp" evidence="10">
    <location>
        <begin position="177"/>
        <end position="369"/>
    </location>
</feature>
<sequence length="449" mass="50110">MQTLLKGRRVGYWLSEKKIKKMNFLVFVDMCRKRGIEMVQLDLSRPLEEQGPLDVIIHKLADLILADQNDTQALLLVQSVQDYIDTHPETVVLDPLPAIRTLLDRCKSYQLIRRLEDCMKDSGWTEDDAKLEKCQSMWCPSRNGAFNRKGALQFQSIVDVPILKGMTSGTMIGVLIDERICSPPFMVLRSECGTDTLKHIQKHGITFPFICKTPNSNSHEMAIIFSEEDLKDVKPPCVIQNFINHDAVLYKVYVVGEAYYVVERPSIRNFPSGPAERKPIFFHSHDVSKPECASDLNSRANVEGVSRVPIDEVIREISRCLRRALDVSLFGIDIIISNQTGQHAVIDINAFPGYEGVPEFFDDLLSHLTSVLQERAFENTSVVGGQPPAAALADCGKPCMLLGNEANTWIVEGDCVKWGGNQGLGCDSEVSANFQQHCVSAIPTKASSQ</sequence>
<feature type="binding site" evidence="8">
    <location>
        <position position="266"/>
    </location>
    <ligand>
        <name>ATP</name>
        <dbReference type="ChEBI" id="CHEBI:30616"/>
    </ligand>
</feature>
<feature type="binding site" evidence="9">
    <location>
        <position position="333"/>
    </location>
    <ligand>
        <name>Mg(2+)</name>
        <dbReference type="ChEBI" id="CHEBI:18420"/>
        <label>1</label>
    </ligand>
</feature>
<dbReference type="InterPro" id="IPR008656">
    <property type="entry name" value="Inositol_tetrakis-P_1-kinase"/>
</dbReference>
<dbReference type="Pfam" id="PF05770">
    <property type="entry name" value="Ins134_P3_kin"/>
    <property type="match status" value="1"/>
</dbReference>
<dbReference type="PANTHER" id="PTHR14217">
    <property type="entry name" value="INOSITOL-TETRAKISPHOSPHATE 1-KINASE"/>
    <property type="match status" value="1"/>
</dbReference>
<dbReference type="GO" id="GO:0032957">
    <property type="term" value="P:inositol trisphosphate metabolic process"/>
    <property type="evidence" value="ECO:0007669"/>
    <property type="project" value="InterPro"/>
</dbReference>
<protein>
    <submittedName>
        <fullName evidence="12">Inositol-tetrakisphosphate 1-kinase a</fullName>
    </submittedName>
</protein>
<dbReference type="Ensembl" id="ENSHHUT00000057553.1">
    <property type="protein sequence ID" value="ENSHHUP00000055625.1"/>
    <property type="gene ID" value="ENSHHUG00000033240.1"/>
</dbReference>
<evidence type="ECO:0000256" key="4">
    <source>
        <dbReference type="ARBA" id="ARBA00022741"/>
    </source>
</evidence>
<feature type="binding site" evidence="8">
    <location>
        <position position="105"/>
    </location>
    <ligand>
        <name>ATP</name>
        <dbReference type="ChEBI" id="CHEBI:30616"/>
    </ligand>
</feature>
<evidence type="ECO:0000256" key="9">
    <source>
        <dbReference type="PIRSR" id="PIRSR038186-2"/>
    </source>
</evidence>
<name>A0A4W5P247_9TELE</name>
<proteinExistence type="inferred from homology"/>
<feature type="binding site" evidence="9">
    <location>
        <position position="347"/>
    </location>
    <ligand>
        <name>Mg(2+)</name>
        <dbReference type="ChEBI" id="CHEBI:18420"/>
        <label>1</label>
    </ligand>
</feature>
<dbReference type="STRING" id="62062.ENSHHUP00000055625"/>
<evidence type="ECO:0000256" key="8">
    <source>
        <dbReference type="PIRSR" id="PIRSR038186-1"/>
    </source>
</evidence>
<reference evidence="12" key="2">
    <citation type="submission" date="2025-08" db="UniProtKB">
        <authorList>
            <consortium name="Ensembl"/>
        </authorList>
    </citation>
    <scope>IDENTIFICATION</scope>
</reference>
<keyword evidence="5" id="KW-0418">Kinase</keyword>
<dbReference type="InterPro" id="IPR041429">
    <property type="entry name" value="ITPK1_N"/>
</dbReference>
<feature type="binding site" evidence="8">
    <location>
        <position position="18"/>
    </location>
    <ligand>
        <name>1D-myo-inositol 1,3,4-trisphosphate</name>
        <dbReference type="ChEBI" id="CHEBI:58414"/>
    </ligand>
</feature>
<feature type="binding site" evidence="8">
    <location>
        <position position="353"/>
    </location>
    <ligand>
        <name>1D-myo-inositol 1,3,4-trisphosphate</name>
        <dbReference type="ChEBI" id="CHEBI:58414"/>
    </ligand>
</feature>
<keyword evidence="2" id="KW-0808">Transferase</keyword>
<feature type="binding site" evidence="8">
    <location>
        <position position="212"/>
    </location>
    <ligand>
        <name>ATP</name>
        <dbReference type="ChEBI" id="CHEBI:30616"/>
    </ligand>
</feature>
<feature type="binding site" evidence="9">
    <location>
        <position position="349"/>
    </location>
    <ligand>
        <name>Mg(2+)</name>
        <dbReference type="ChEBI" id="CHEBI:18420"/>
        <label>2</label>
    </ligand>
</feature>
<reference evidence="12" key="3">
    <citation type="submission" date="2025-09" db="UniProtKB">
        <authorList>
            <consortium name="Ensembl"/>
        </authorList>
    </citation>
    <scope>IDENTIFICATION</scope>
</reference>
<evidence type="ECO:0000256" key="1">
    <source>
        <dbReference type="ARBA" id="ARBA00009601"/>
    </source>
</evidence>
<keyword evidence="4 8" id="KW-0547">Nucleotide-binding</keyword>
<dbReference type="GO" id="GO:0047325">
    <property type="term" value="F:inositol-3,4,5,6-tetrakisphosphate 1-kinase activity"/>
    <property type="evidence" value="ECO:0007669"/>
    <property type="project" value="InterPro"/>
</dbReference>
<dbReference type="GeneTree" id="ENSGT00390000001278"/>
<dbReference type="GO" id="GO:0005737">
    <property type="term" value="C:cytoplasm"/>
    <property type="evidence" value="ECO:0007669"/>
    <property type="project" value="TreeGrafter"/>
</dbReference>
<dbReference type="GO" id="GO:0000287">
    <property type="term" value="F:magnesium ion binding"/>
    <property type="evidence" value="ECO:0007669"/>
    <property type="project" value="InterPro"/>
</dbReference>
<dbReference type="Gene3D" id="3.40.50.11370">
    <property type="match status" value="1"/>
</dbReference>
<dbReference type="GO" id="GO:0052725">
    <property type="term" value="F:inositol-1,3,4-trisphosphate 6-kinase activity"/>
    <property type="evidence" value="ECO:0007669"/>
    <property type="project" value="InterPro"/>
</dbReference>
<evidence type="ECO:0000256" key="6">
    <source>
        <dbReference type="ARBA" id="ARBA00022840"/>
    </source>
</evidence>
<dbReference type="FunFam" id="3.40.50.11370:FF:000001">
    <property type="entry name" value="Inositol-tetrakisphosphate 1-kinase"/>
    <property type="match status" value="1"/>
</dbReference>
<comment type="similarity">
    <text evidence="1">Belongs to the ITPK1 family.</text>
</comment>
<dbReference type="FunFam" id="3.30.470.20:FF:000047">
    <property type="entry name" value="Inositol-tetrakisphosphate 1-kinase 4"/>
    <property type="match status" value="1"/>
</dbReference>
<evidence type="ECO:0000259" key="10">
    <source>
        <dbReference type="Pfam" id="PF05770"/>
    </source>
</evidence>
<feature type="binding site" evidence="8">
    <location>
        <begin position="240"/>
        <end position="251"/>
    </location>
    <ligand>
        <name>ATP</name>
        <dbReference type="ChEBI" id="CHEBI:30616"/>
    </ligand>
</feature>
<evidence type="ECO:0000259" key="11">
    <source>
        <dbReference type="Pfam" id="PF17927"/>
    </source>
</evidence>
<dbReference type="PANTHER" id="PTHR14217:SF1">
    <property type="entry name" value="INOSITOL-TETRAKISPHOSPHATE 1-KINASE"/>
    <property type="match status" value="1"/>
</dbReference>
<comment type="cofactor">
    <cofactor evidence="9">
        <name>Mg(2+)</name>
        <dbReference type="ChEBI" id="CHEBI:18420"/>
    </cofactor>
    <text evidence="9">Binds 2 magnesium ions per subunit.</text>
</comment>
<evidence type="ECO:0000256" key="7">
    <source>
        <dbReference type="ARBA" id="ARBA00022842"/>
    </source>
</evidence>
<feature type="binding site" evidence="8">
    <location>
        <position position="219"/>
    </location>
    <ligand>
        <name>1D-myo-inositol 1,3,4-trisphosphate</name>
        <dbReference type="ChEBI" id="CHEBI:58414"/>
    </ligand>
</feature>
<accession>A0A4W5P247</accession>
<evidence type="ECO:0000256" key="3">
    <source>
        <dbReference type="ARBA" id="ARBA00022723"/>
    </source>
</evidence>
<keyword evidence="6 8" id="KW-0067">ATP-binding</keyword>
<evidence type="ECO:0000313" key="13">
    <source>
        <dbReference type="Proteomes" id="UP000314982"/>
    </source>
</evidence>
<dbReference type="GO" id="GO:0052726">
    <property type="term" value="F:inositol-1,3,4-trisphosphate 5-kinase activity"/>
    <property type="evidence" value="ECO:0007669"/>
    <property type="project" value="InterPro"/>
</dbReference>
<feature type="domain" description="Inositol-tetrakisphosphate 1-kinase N-terminal" evidence="11">
    <location>
        <begin position="9"/>
        <end position="99"/>
    </location>
</feature>
<dbReference type="Gene3D" id="3.30.470.20">
    <property type="entry name" value="ATP-grasp fold, B domain"/>
    <property type="match status" value="1"/>
</dbReference>
<feature type="binding site" evidence="8">
    <location>
        <position position="349"/>
    </location>
    <ligand>
        <name>1D-myo-inositol 1,3,4-trisphosphate</name>
        <dbReference type="ChEBI" id="CHEBI:58414"/>
    </ligand>
</feature>
<dbReference type="Pfam" id="PF17927">
    <property type="entry name" value="Ins134_P3_kin_N"/>
    <property type="match status" value="1"/>
</dbReference>
<dbReference type="SUPFAM" id="SSF56059">
    <property type="entry name" value="Glutathione synthetase ATP-binding domain-like"/>
    <property type="match status" value="1"/>
</dbReference>
<organism evidence="12 13">
    <name type="scientific">Hucho hucho</name>
    <name type="common">huchen</name>
    <dbReference type="NCBI Taxonomy" id="62062"/>
    <lineage>
        <taxon>Eukaryota</taxon>
        <taxon>Metazoa</taxon>
        <taxon>Chordata</taxon>
        <taxon>Craniata</taxon>
        <taxon>Vertebrata</taxon>
        <taxon>Euteleostomi</taxon>
        <taxon>Actinopterygii</taxon>
        <taxon>Neopterygii</taxon>
        <taxon>Teleostei</taxon>
        <taxon>Protacanthopterygii</taxon>
        <taxon>Salmoniformes</taxon>
        <taxon>Salmonidae</taxon>
        <taxon>Salmoninae</taxon>
        <taxon>Hucho</taxon>
    </lineage>
</organism>
<keyword evidence="7 9" id="KW-0460">Magnesium</keyword>
<dbReference type="InterPro" id="IPR040464">
    <property type="entry name" value="InsP(3)kin_ATP-grasp"/>
</dbReference>
<evidence type="ECO:0000256" key="2">
    <source>
        <dbReference type="ARBA" id="ARBA00022679"/>
    </source>
</evidence>